<feature type="binding site" evidence="10">
    <location>
        <position position="512"/>
    </location>
    <ligand>
        <name>substrate</name>
    </ligand>
</feature>
<dbReference type="Proteomes" id="UP000001861">
    <property type="component" value="Unassembled WGS sequence"/>
</dbReference>
<evidence type="ECO:0008006" key="14">
    <source>
        <dbReference type="Google" id="ProtNLM"/>
    </source>
</evidence>
<feature type="binding site" evidence="10">
    <location>
        <position position="265"/>
    </location>
    <ligand>
        <name>substrate</name>
    </ligand>
</feature>
<dbReference type="KEGG" id="cci:CC1G_01574"/>
<dbReference type="STRING" id="240176.A8NI36"/>
<dbReference type="HOGENOM" id="CLU_007773_3_0_1"/>
<dbReference type="PANTHER" id="PTHR12415">
    <property type="entry name" value="TYROSYL-DNA PHOSPHODIESTERASE 1"/>
    <property type="match status" value="1"/>
</dbReference>
<evidence type="ECO:0000256" key="9">
    <source>
        <dbReference type="PIRSR" id="PIRSR610347-1"/>
    </source>
</evidence>
<proteinExistence type="inferred from homology"/>
<dbReference type="eggNOG" id="KOG2031">
    <property type="taxonomic scope" value="Eukaryota"/>
</dbReference>
<comment type="subcellular location">
    <subcellularLocation>
        <location evidence="1">Nucleus</location>
    </subcellularLocation>
</comment>
<feature type="compositionally biased region" description="Low complexity" evidence="11">
    <location>
        <begin position="143"/>
        <end position="164"/>
    </location>
</feature>
<keyword evidence="4" id="KW-0227">DNA damage</keyword>
<evidence type="ECO:0000256" key="8">
    <source>
        <dbReference type="ARBA" id="ARBA00023242"/>
    </source>
</evidence>
<dbReference type="OMA" id="FPPMDGQ"/>
<protein>
    <recommendedName>
        <fullName evidence="14">Phospholipase D/nuclease</fullName>
    </recommendedName>
</protein>
<dbReference type="FunCoup" id="A8NI36">
    <property type="interactions" value="516"/>
</dbReference>
<gene>
    <name evidence="12" type="ORF">CC1G_01574</name>
</gene>
<dbReference type="EMBL" id="AACS02000010">
    <property type="protein sequence ID" value="EAU87927.2"/>
    <property type="molecule type" value="Genomic_DNA"/>
</dbReference>
<feature type="compositionally biased region" description="Basic and acidic residues" evidence="11">
    <location>
        <begin position="50"/>
        <end position="73"/>
    </location>
</feature>
<keyword evidence="8" id="KW-0539">Nucleus</keyword>
<evidence type="ECO:0000256" key="11">
    <source>
        <dbReference type="SAM" id="MobiDB-lite"/>
    </source>
</evidence>
<feature type="compositionally biased region" description="Low complexity" evidence="11">
    <location>
        <begin position="106"/>
        <end position="117"/>
    </location>
</feature>
<dbReference type="Gene3D" id="3.30.870.10">
    <property type="entry name" value="Endonuclease Chain A"/>
    <property type="match status" value="2"/>
</dbReference>
<dbReference type="SUPFAM" id="SSF56024">
    <property type="entry name" value="Phospholipase D/nuclease"/>
    <property type="match status" value="2"/>
</dbReference>
<feature type="region of interest" description="Disordered" evidence="11">
    <location>
        <begin position="519"/>
        <end position="538"/>
    </location>
</feature>
<dbReference type="CDD" id="cd09122">
    <property type="entry name" value="PLDc_Tdp1_1"/>
    <property type="match status" value="1"/>
</dbReference>
<keyword evidence="6" id="KW-0269">Exonuclease</keyword>
<dbReference type="VEuPathDB" id="FungiDB:CC1G_01574"/>
<dbReference type="InterPro" id="IPR003903">
    <property type="entry name" value="UIM_dom"/>
</dbReference>
<dbReference type="GO" id="GO:0003690">
    <property type="term" value="F:double-stranded DNA binding"/>
    <property type="evidence" value="ECO:0007669"/>
    <property type="project" value="TreeGrafter"/>
</dbReference>
<evidence type="ECO:0000256" key="4">
    <source>
        <dbReference type="ARBA" id="ARBA00022763"/>
    </source>
</evidence>
<dbReference type="GO" id="GO:0006281">
    <property type="term" value="P:DNA repair"/>
    <property type="evidence" value="ECO:0007669"/>
    <property type="project" value="UniProtKB-KW"/>
</dbReference>
<dbReference type="GO" id="GO:0003697">
    <property type="term" value="F:single-stranded DNA binding"/>
    <property type="evidence" value="ECO:0007669"/>
    <property type="project" value="TreeGrafter"/>
</dbReference>
<dbReference type="GeneID" id="6010401"/>
<evidence type="ECO:0000256" key="1">
    <source>
        <dbReference type="ARBA" id="ARBA00004123"/>
    </source>
</evidence>
<dbReference type="Pfam" id="PF06087">
    <property type="entry name" value="Tyr-DNA_phospho"/>
    <property type="match status" value="1"/>
</dbReference>
<dbReference type="InParanoid" id="A8NI36"/>
<accession>A8NI36</accession>
<name>A8NI36_COPC7</name>
<evidence type="ECO:0000256" key="10">
    <source>
        <dbReference type="PIRSR" id="PIRSR610347-2"/>
    </source>
</evidence>
<dbReference type="SMART" id="SM00726">
    <property type="entry name" value="UIM"/>
    <property type="match status" value="2"/>
</dbReference>
<evidence type="ECO:0000256" key="3">
    <source>
        <dbReference type="ARBA" id="ARBA00022722"/>
    </source>
</evidence>
<dbReference type="GO" id="GO:0017005">
    <property type="term" value="F:3'-tyrosyl-DNA phosphodiesterase activity"/>
    <property type="evidence" value="ECO:0007669"/>
    <property type="project" value="TreeGrafter"/>
</dbReference>
<evidence type="ECO:0000313" key="12">
    <source>
        <dbReference type="EMBL" id="EAU87927.2"/>
    </source>
</evidence>
<keyword evidence="3" id="KW-0540">Nuclease</keyword>
<feature type="active site" description="Nucleophile" evidence="9">
    <location>
        <position position="263"/>
    </location>
</feature>
<feature type="region of interest" description="Disordered" evidence="11">
    <location>
        <begin position="12"/>
        <end position="167"/>
    </location>
</feature>
<reference evidence="12 13" key="1">
    <citation type="journal article" date="2010" name="Proc. Natl. Acad. Sci. U.S.A.">
        <title>Insights into evolution of multicellular fungi from the assembled chromosomes of the mushroom Coprinopsis cinerea (Coprinus cinereus).</title>
        <authorList>
            <person name="Stajich J.E."/>
            <person name="Wilke S.K."/>
            <person name="Ahren D."/>
            <person name="Au C.H."/>
            <person name="Birren B.W."/>
            <person name="Borodovsky M."/>
            <person name="Burns C."/>
            <person name="Canback B."/>
            <person name="Casselton L.A."/>
            <person name="Cheng C.K."/>
            <person name="Deng J."/>
            <person name="Dietrich F.S."/>
            <person name="Fargo D.C."/>
            <person name="Farman M.L."/>
            <person name="Gathman A.C."/>
            <person name="Goldberg J."/>
            <person name="Guigo R."/>
            <person name="Hoegger P.J."/>
            <person name="Hooker J.B."/>
            <person name="Huggins A."/>
            <person name="James T.Y."/>
            <person name="Kamada T."/>
            <person name="Kilaru S."/>
            <person name="Kodira C."/>
            <person name="Kues U."/>
            <person name="Kupfer D."/>
            <person name="Kwan H.S."/>
            <person name="Lomsadze A."/>
            <person name="Li W."/>
            <person name="Lilly W.W."/>
            <person name="Ma L.J."/>
            <person name="Mackey A.J."/>
            <person name="Manning G."/>
            <person name="Martin F."/>
            <person name="Muraguchi H."/>
            <person name="Natvig D.O."/>
            <person name="Palmerini H."/>
            <person name="Ramesh M.A."/>
            <person name="Rehmeyer C.J."/>
            <person name="Roe B.A."/>
            <person name="Shenoy N."/>
            <person name="Stanke M."/>
            <person name="Ter-Hovhannisyan V."/>
            <person name="Tunlid A."/>
            <person name="Velagapudi R."/>
            <person name="Vision T.J."/>
            <person name="Zeng Q."/>
            <person name="Zolan M.E."/>
            <person name="Pukkila P.J."/>
        </authorList>
    </citation>
    <scope>NUCLEOTIDE SEQUENCE [LARGE SCALE GENOMIC DNA]</scope>
    <source>
        <strain evidence="13">Okayama-7 / 130 / ATCC MYA-4618 / FGSC 9003</strain>
    </source>
</reference>
<dbReference type="GO" id="GO:0005634">
    <property type="term" value="C:nucleus"/>
    <property type="evidence" value="ECO:0007669"/>
    <property type="project" value="UniProtKB-SubCell"/>
</dbReference>
<evidence type="ECO:0000256" key="2">
    <source>
        <dbReference type="ARBA" id="ARBA00010205"/>
    </source>
</evidence>
<keyword evidence="7" id="KW-0234">DNA repair</keyword>
<evidence type="ECO:0000313" key="13">
    <source>
        <dbReference type="Proteomes" id="UP000001861"/>
    </source>
</evidence>
<dbReference type="PROSITE" id="PS50330">
    <property type="entry name" value="UIM"/>
    <property type="match status" value="1"/>
</dbReference>
<dbReference type="AlphaFoldDB" id="A8NI36"/>
<dbReference type="RefSeq" id="XP_001833897.2">
    <property type="nucleotide sequence ID" value="XM_001833845.2"/>
</dbReference>
<dbReference type="CDD" id="cd09123">
    <property type="entry name" value="PLDc_Tdp1_2"/>
    <property type="match status" value="1"/>
</dbReference>
<evidence type="ECO:0000256" key="5">
    <source>
        <dbReference type="ARBA" id="ARBA00022801"/>
    </source>
</evidence>
<dbReference type="OrthoDB" id="47785at2759"/>
<dbReference type="PANTHER" id="PTHR12415:SF0">
    <property type="entry name" value="TYROSYL-DNA PHOSPHODIESTERASE 1"/>
    <property type="match status" value="1"/>
</dbReference>
<keyword evidence="5" id="KW-0378">Hydrolase</keyword>
<dbReference type="GO" id="GO:0004527">
    <property type="term" value="F:exonuclease activity"/>
    <property type="evidence" value="ECO:0007669"/>
    <property type="project" value="UniProtKB-KW"/>
</dbReference>
<comment type="similarity">
    <text evidence="2">Belongs to the tyrosyl-DNA phosphodiesterase family.</text>
</comment>
<sequence length="627" mass="70293">MEDDDLARAIALSLQDQGPPPREVINLDSDPEDDQEAEFQRQLQLALEASKAEERAKKRGKSAEVQEEPKTQEAEPPQVVASSSFLSERAKLERERLERVRKLQEQRGISTSSSTRRSSPDDSSSDDEDSRPHKRPNLGSTTSFGQSNSKASSSSRPAASGAEGELFWNGEFRQTATRGVDPRADGKPTFRLTQVLGEKKDLTFAIISSFALDLPWIYEFFDRSVPVIVVAQPDATGQASMKNVLPNWIKTTPPLRGGYGCQHMKFMLLFHKTGRLRVVVSTANLISYDWREMENTVWLQDVPLRSSSSTAPVRATDDFPGTLLYMLAALNVVPALKIMINEHPNLPIKTIEELRERWDWSKVKAHLVPSIAGKHEGWPSVIKTGHPRLMAVVRKMAMRTGTGSQAKKLTLECQGSSLGNYTTQWLNEFYYSARGESAEDWLDRSKKQREKQPYPPVKIIFPTKKTVQESTFGEQGGGTIFCRRRQWDGKNFPRELFHDSKSKAGRSLMHSKMIIGTLRDSTHASTSQDGSETEDSDDEIQIIQPAVGWAYIGSHNFTPSAWGTLSGSSFNPTLNITNYEVGVVFPLKDDAEVEKVACFQRPPKKYVAGKDEPWIQEESVHHQTQLV</sequence>
<evidence type="ECO:0000256" key="6">
    <source>
        <dbReference type="ARBA" id="ARBA00022839"/>
    </source>
</evidence>
<dbReference type="Pfam" id="PF02809">
    <property type="entry name" value="UIM"/>
    <property type="match status" value="2"/>
</dbReference>
<comment type="caution">
    <text evidence="12">The sequence shown here is derived from an EMBL/GenBank/DDBJ whole genome shotgun (WGS) entry which is preliminary data.</text>
</comment>
<feature type="compositionally biased region" description="Basic and acidic residues" evidence="11">
    <location>
        <begin position="88"/>
        <end position="105"/>
    </location>
</feature>
<keyword evidence="13" id="KW-1185">Reference proteome</keyword>
<feature type="active site" description="Proton donor/acceptor" evidence="9">
    <location>
        <position position="510"/>
    </location>
</feature>
<dbReference type="InterPro" id="IPR010347">
    <property type="entry name" value="Tdp1"/>
</dbReference>
<organism evidence="12 13">
    <name type="scientific">Coprinopsis cinerea (strain Okayama-7 / 130 / ATCC MYA-4618 / FGSC 9003)</name>
    <name type="common">Inky cap fungus</name>
    <name type="synonym">Hormographiella aspergillata</name>
    <dbReference type="NCBI Taxonomy" id="240176"/>
    <lineage>
        <taxon>Eukaryota</taxon>
        <taxon>Fungi</taxon>
        <taxon>Dikarya</taxon>
        <taxon>Basidiomycota</taxon>
        <taxon>Agaricomycotina</taxon>
        <taxon>Agaricomycetes</taxon>
        <taxon>Agaricomycetidae</taxon>
        <taxon>Agaricales</taxon>
        <taxon>Agaricineae</taxon>
        <taxon>Psathyrellaceae</taxon>
        <taxon>Coprinopsis</taxon>
    </lineage>
</organism>
<evidence type="ECO:0000256" key="7">
    <source>
        <dbReference type="ARBA" id="ARBA00023204"/>
    </source>
</evidence>